<dbReference type="EMBL" id="BC154944">
    <property type="protein sequence ID" value="AAI54945.1"/>
    <property type="molecule type" value="mRNA"/>
</dbReference>
<protein>
    <submittedName>
        <fullName evidence="1">LOC100127754 protein</fullName>
    </submittedName>
</protein>
<proteinExistence type="evidence at transcript level"/>
<evidence type="ECO:0000313" key="1">
    <source>
        <dbReference type="EMBL" id="AAI54945.1"/>
    </source>
</evidence>
<name>A8WH24_XENTR</name>
<accession>A8WH24</accession>
<reference evidence="1" key="1">
    <citation type="submission" date="2007-11" db="EMBL/GenBank/DDBJ databases">
        <authorList>
            <consortium name="NIH - Xenopus Gene Collection (XGC) project"/>
        </authorList>
    </citation>
    <scope>NUCLEOTIDE SEQUENCE [LARGE SCALE MRNA]</scope>
    <source>
        <strain evidence="1">N6</strain>
        <tissue evidence="1">Kidney</tissue>
    </source>
</reference>
<dbReference type="AlphaFoldDB" id="A8WH24"/>
<organism evidence="1">
    <name type="scientific">Xenopus tropicalis</name>
    <name type="common">Western clawed frog</name>
    <name type="synonym">Silurana tropicalis</name>
    <dbReference type="NCBI Taxonomy" id="8364"/>
    <lineage>
        <taxon>Eukaryota</taxon>
        <taxon>Metazoa</taxon>
        <taxon>Chordata</taxon>
        <taxon>Craniata</taxon>
        <taxon>Vertebrata</taxon>
        <taxon>Euteleostomi</taxon>
        <taxon>Amphibia</taxon>
        <taxon>Batrachia</taxon>
        <taxon>Anura</taxon>
        <taxon>Pipoidea</taxon>
        <taxon>Pipidae</taxon>
        <taxon>Xenopodinae</taxon>
        <taxon>Xenopus</taxon>
        <taxon>Silurana</taxon>
    </lineage>
</organism>
<sequence>MREELSQRLGLSEARVQVPGDGGQTPECFLRYSCALFRTSRL</sequence>
<gene>
    <name evidence="1" type="primary">LOC100127754</name>
</gene>